<comment type="caution">
    <text evidence="2">The sequence shown here is derived from an EMBL/GenBank/DDBJ whole genome shotgun (WGS) entry which is preliminary data.</text>
</comment>
<organism evidence="2 3">
    <name type="scientific">Ramlibacter monticola</name>
    <dbReference type="NCBI Taxonomy" id="1926872"/>
    <lineage>
        <taxon>Bacteria</taxon>
        <taxon>Pseudomonadati</taxon>
        <taxon>Pseudomonadota</taxon>
        <taxon>Betaproteobacteria</taxon>
        <taxon>Burkholderiales</taxon>
        <taxon>Comamonadaceae</taxon>
        <taxon>Ramlibacter</taxon>
    </lineage>
</organism>
<accession>A0A936YW30</accession>
<dbReference type="AlphaFoldDB" id="A0A936YW30"/>
<dbReference type="Proteomes" id="UP000599109">
    <property type="component" value="Unassembled WGS sequence"/>
</dbReference>
<keyword evidence="1" id="KW-1133">Transmembrane helix</keyword>
<proteinExistence type="predicted"/>
<feature type="transmembrane region" description="Helical" evidence="1">
    <location>
        <begin position="59"/>
        <end position="82"/>
    </location>
</feature>
<dbReference type="RefSeq" id="WP_201673144.1">
    <property type="nucleotide sequence ID" value="NZ_JAEQNE010000001.1"/>
</dbReference>
<feature type="transmembrane region" description="Helical" evidence="1">
    <location>
        <begin position="21"/>
        <end position="47"/>
    </location>
</feature>
<reference evidence="2 3" key="1">
    <citation type="journal article" date="2017" name="Int. J. Syst. Evol. Microbiol.">
        <title>Ramlibacter monticola sp. nov., isolated from forest soil.</title>
        <authorList>
            <person name="Chaudhary D.K."/>
            <person name="Kim J."/>
        </authorList>
    </citation>
    <scope>NUCLEOTIDE SEQUENCE [LARGE SCALE GENOMIC DNA]</scope>
    <source>
        <strain evidence="2 3">KACC 19175</strain>
    </source>
</reference>
<sequence length="92" mass="10234">MTPKEHRRMERIQSLGSRLPVLSMLWLAVEMSVVATAAGAVVALFAFQWMQRGGPWQDWAAAIILAFGGALGAIHLVTAWYFHRLDELLGLE</sequence>
<gene>
    <name evidence="2" type="ORF">JJ685_05275</name>
</gene>
<dbReference type="EMBL" id="JAEQNE010000001">
    <property type="protein sequence ID" value="MBL0390549.1"/>
    <property type="molecule type" value="Genomic_DNA"/>
</dbReference>
<protein>
    <submittedName>
        <fullName evidence="2">Uncharacterized protein</fullName>
    </submittedName>
</protein>
<evidence type="ECO:0000313" key="2">
    <source>
        <dbReference type="EMBL" id="MBL0390549.1"/>
    </source>
</evidence>
<evidence type="ECO:0000313" key="3">
    <source>
        <dbReference type="Proteomes" id="UP000599109"/>
    </source>
</evidence>
<keyword evidence="3" id="KW-1185">Reference proteome</keyword>
<keyword evidence="1" id="KW-0812">Transmembrane</keyword>
<name>A0A936YW30_9BURK</name>
<keyword evidence="1" id="KW-0472">Membrane</keyword>
<evidence type="ECO:0000256" key="1">
    <source>
        <dbReference type="SAM" id="Phobius"/>
    </source>
</evidence>